<feature type="compositionally biased region" description="Low complexity" evidence="1">
    <location>
        <begin position="250"/>
        <end position="259"/>
    </location>
</feature>
<gene>
    <name evidence="2" type="ORF">SAMN05216223_13361</name>
</gene>
<evidence type="ECO:0000256" key="1">
    <source>
        <dbReference type="SAM" id="MobiDB-lite"/>
    </source>
</evidence>
<dbReference type="InterPro" id="IPR045592">
    <property type="entry name" value="DUF6461"/>
</dbReference>
<feature type="compositionally biased region" description="Polar residues" evidence="1">
    <location>
        <begin position="265"/>
        <end position="274"/>
    </location>
</feature>
<sequence>MTSVTARDYAWIRSSPLFRQALDCGYSMALVRGVPPEEVLRVMDAEPQGTCEGVAEWIERQDELCDALDFSDDSFLAGAFTVPGEDGDWTLVWELARGGTGIRPRFLEALSAGGRAVQHSSNGGKPIDGFSWYEDGELRTTFEAPPTYRSGSTPDALLPLMGEVGCDLRDVQDRTAGPADDKAAVLALTERLTGVRLTEEVLRDAHYRLGLVPEEPVEEWTSVTVDITDAHGERFHRVFTRTRIEEAASRARAQAAPRIDPIPVRTSSNDPGRA</sequence>
<evidence type="ECO:0000313" key="2">
    <source>
        <dbReference type="EMBL" id="SEG95448.1"/>
    </source>
</evidence>
<feature type="region of interest" description="Disordered" evidence="1">
    <location>
        <begin position="249"/>
        <end position="274"/>
    </location>
</feature>
<protein>
    <submittedName>
        <fullName evidence="2">Uncharacterized protein</fullName>
    </submittedName>
</protein>
<name>A0A1H6EC80_9ACTN</name>
<organism evidence="2 3">
    <name type="scientific">Actinacidiphila yanglinensis</name>
    <dbReference type="NCBI Taxonomy" id="310779"/>
    <lineage>
        <taxon>Bacteria</taxon>
        <taxon>Bacillati</taxon>
        <taxon>Actinomycetota</taxon>
        <taxon>Actinomycetes</taxon>
        <taxon>Kitasatosporales</taxon>
        <taxon>Streptomycetaceae</taxon>
        <taxon>Actinacidiphila</taxon>
    </lineage>
</organism>
<dbReference type="AlphaFoldDB" id="A0A1H6EC80"/>
<keyword evidence="3" id="KW-1185">Reference proteome</keyword>
<dbReference type="RefSeq" id="WP_103891044.1">
    <property type="nucleotide sequence ID" value="NZ_FNVU01000033.1"/>
</dbReference>
<dbReference type="Proteomes" id="UP000236754">
    <property type="component" value="Unassembled WGS sequence"/>
</dbReference>
<proteinExistence type="predicted"/>
<dbReference type="OrthoDB" id="4460129at2"/>
<dbReference type="EMBL" id="FNVU01000033">
    <property type="protein sequence ID" value="SEG95448.1"/>
    <property type="molecule type" value="Genomic_DNA"/>
</dbReference>
<evidence type="ECO:0000313" key="3">
    <source>
        <dbReference type="Proteomes" id="UP000236754"/>
    </source>
</evidence>
<accession>A0A1H6EC80</accession>
<reference evidence="2 3" key="1">
    <citation type="submission" date="2016-10" db="EMBL/GenBank/DDBJ databases">
        <authorList>
            <person name="de Groot N.N."/>
        </authorList>
    </citation>
    <scope>NUCLEOTIDE SEQUENCE [LARGE SCALE GENOMIC DNA]</scope>
    <source>
        <strain evidence="2 3">CGMCC 4.2023</strain>
    </source>
</reference>
<dbReference type="Pfam" id="PF20062">
    <property type="entry name" value="DUF6461"/>
    <property type="match status" value="1"/>
</dbReference>